<dbReference type="GO" id="GO:0004252">
    <property type="term" value="F:serine-type endopeptidase activity"/>
    <property type="evidence" value="ECO:0007669"/>
    <property type="project" value="InterPro"/>
</dbReference>
<evidence type="ECO:0000256" key="7">
    <source>
        <dbReference type="SAM" id="Phobius"/>
    </source>
</evidence>
<feature type="chain" id="PRO_5020764449" evidence="8">
    <location>
        <begin position="32"/>
        <end position="426"/>
    </location>
</feature>
<feature type="signal peptide" evidence="8">
    <location>
        <begin position="1"/>
        <end position="31"/>
    </location>
</feature>
<dbReference type="PANTHER" id="PTHR43806:SF11">
    <property type="entry name" value="CEREVISIN-RELATED"/>
    <property type="match status" value="1"/>
</dbReference>
<reference evidence="10 11" key="1">
    <citation type="submission" date="2019-03" db="EMBL/GenBank/DDBJ databases">
        <title>Genomic Encyclopedia of Type Strains, Phase IV (KMG-IV): sequencing the most valuable type-strain genomes for metagenomic binning, comparative biology and taxonomic classification.</title>
        <authorList>
            <person name="Goeker M."/>
        </authorList>
    </citation>
    <scope>NUCLEOTIDE SEQUENCE [LARGE SCALE GENOMIC DNA]</scope>
    <source>
        <strain evidence="10 11">DSM 45765</strain>
    </source>
</reference>
<feature type="domain" description="Peptidase S8/S53" evidence="9">
    <location>
        <begin position="64"/>
        <end position="323"/>
    </location>
</feature>
<dbReference type="OrthoDB" id="9798386at2"/>
<protein>
    <submittedName>
        <fullName evidence="10">Subtilase family protein</fullName>
    </submittedName>
</protein>
<keyword evidence="7" id="KW-0472">Membrane</keyword>
<evidence type="ECO:0000256" key="5">
    <source>
        <dbReference type="PROSITE-ProRule" id="PRU01240"/>
    </source>
</evidence>
<evidence type="ECO:0000256" key="8">
    <source>
        <dbReference type="SAM" id="SignalP"/>
    </source>
</evidence>
<name>A0A4R2QV29_9PSEU</name>
<evidence type="ECO:0000256" key="6">
    <source>
        <dbReference type="SAM" id="MobiDB-lite"/>
    </source>
</evidence>
<comment type="similarity">
    <text evidence="1 5">Belongs to the peptidase S8 family.</text>
</comment>
<evidence type="ECO:0000256" key="1">
    <source>
        <dbReference type="ARBA" id="ARBA00011073"/>
    </source>
</evidence>
<evidence type="ECO:0000259" key="9">
    <source>
        <dbReference type="Pfam" id="PF00082"/>
    </source>
</evidence>
<evidence type="ECO:0000313" key="11">
    <source>
        <dbReference type="Proteomes" id="UP000294911"/>
    </source>
</evidence>
<evidence type="ECO:0000256" key="4">
    <source>
        <dbReference type="ARBA" id="ARBA00022825"/>
    </source>
</evidence>
<evidence type="ECO:0000256" key="3">
    <source>
        <dbReference type="ARBA" id="ARBA00022801"/>
    </source>
</evidence>
<dbReference type="InterPro" id="IPR036852">
    <property type="entry name" value="Peptidase_S8/S53_dom_sf"/>
</dbReference>
<comment type="caution">
    <text evidence="5">Lacks conserved residue(s) required for the propagation of feature annotation.</text>
</comment>
<dbReference type="Pfam" id="PF00082">
    <property type="entry name" value="Peptidase_S8"/>
    <property type="match status" value="1"/>
</dbReference>
<gene>
    <name evidence="10" type="ORF">EV191_104154</name>
</gene>
<keyword evidence="2" id="KW-0645">Protease</keyword>
<dbReference type="PANTHER" id="PTHR43806">
    <property type="entry name" value="PEPTIDASE S8"/>
    <property type="match status" value="1"/>
</dbReference>
<feature type="transmembrane region" description="Helical" evidence="7">
    <location>
        <begin position="368"/>
        <end position="389"/>
    </location>
</feature>
<organism evidence="10 11">
    <name type="scientific">Tamaricihabitans halophyticus</name>
    <dbReference type="NCBI Taxonomy" id="1262583"/>
    <lineage>
        <taxon>Bacteria</taxon>
        <taxon>Bacillati</taxon>
        <taxon>Actinomycetota</taxon>
        <taxon>Actinomycetes</taxon>
        <taxon>Pseudonocardiales</taxon>
        <taxon>Pseudonocardiaceae</taxon>
        <taxon>Tamaricihabitans</taxon>
    </lineage>
</organism>
<dbReference type="GO" id="GO:0006508">
    <property type="term" value="P:proteolysis"/>
    <property type="evidence" value="ECO:0007669"/>
    <property type="project" value="UniProtKB-KW"/>
</dbReference>
<keyword evidence="7" id="KW-1133">Transmembrane helix</keyword>
<dbReference type="RefSeq" id="WP_132877304.1">
    <property type="nucleotide sequence ID" value="NZ_SLXQ01000004.1"/>
</dbReference>
<accession>A0A4R2QV29</accession>
<dbReference type="AlphaFoldDB" id="A0A4R2QV29"/>
<keyword evidence="3" id="KW-0378">Hydrolase</keyword>
<evidence type="ECO:0000256" key="2">
    <source>
        <dbReference type="ARBA" id="ARBA00022670"/>
    </source>
</evidence>
<comment type="caution">
    <text evidence="10">The sequence shown here is derived from an EMBL/GenBank/DDBJ whole genome shotgun (WGS) entry which is preliminary data.</text>
</comment>
<dbReference type="InterPro" id="IPR050131">
    <property type="entry name" value="Peptidase_S8_subtilisin-like"/>
</dbReference>
<sequence length="426" mass="43652">MRCERPWLRLLLAATASGLLIAAMGAPIASAQQDRCLPPGTNHAPIPWSQKAMGPEQVWPLSNGAGQRVAVVGTGVADNPFLAGQINARTNVAPPTENTNDSGREDCLGTGTGAAGIIAGKKTGGLGFHGMAPGARILSAKVVRDQHPNNREPRGSVSPEVLANGINWAIDQNATVIAVTEVTYQDGGALRAAVGRALGADIPVIAAVGEPSQDEPPGLIPFPAALDGVLGVGSITEQGVRSGASRSSRVDLVAPGENVVTSYPGRGLGPATGTGYATAYVAGTAALVKARISGLSPSDLAHRLFATAAPAPEGVGSASYGYGLVNPYAATLDRTVAGDPGTLPELQPQEVTAEELAREREHDRSNSLAYGLTAAGLGVVGVVTAVVVFGPKGSRRKWRSGISTRRLDRAEDEGPESPVDLFGDRR</sequence>
<dbReference type="Proteomes" id="UP000294911">
    <property type="component" value="Unassembled WGS sequence"/>
</dbReference>
<keyword evidence="8" id="KW-0732">Signal</keyword>
<proteinExistence type="inferred from homology"/>
<keyword evidence="7" id="KW-0812">Transmembrane</keyword>
<dbReference type="InterPro" id="IPR015500">
    <property type="entry name" value="Peptidase_S8_subtilisin-rel"/>
</dbReference>
<dbReference type="SUPFAM" id="SSF52743">
    <property type="entry name" value="Subtilisin-like"/>
    <property type="match status" value="1"/>
</dbReference>
<dbReference type="EMBL" id="SLXQ01000004">
    <property type="protein sequence ID" value="TCP53587.1"/>
    <property type="molecule type" value="Genomic_DNA"/>
</dbReference>
<keyword evidence="11" id="KW-1185">Reference proteome</keyword>
<dbReference type="Gene3D" id="3.40.50.200">
    <property type="entry name" value="Peptidase S8/S53 domain"/>
    <property type="match status" value="1"/>
</dbReference>
<keyword evidence="4" id="KW-0720">Serine protease</keyword>
<evidence type="ECO:0000313" key="10">
    <source>
        <dbReference type="EMBL" id="TCP53587.1"/>
    </source>
</evidence>
<dbReference type="PRINTS" id="PR00723">
    <property type="entry name" value="SUBTILISIN"/>
</dbReference>
<dbReference type="InterPro" id="IPR000209">
    <property type="entry name" value="Peptidase_S8/S53_dom"/>
</dbReference>
<feature type="region of interest" description="Disordered" evidence="6">
    <location>
        <begin position="396"/>
        <end position="426"/>
    </location>
</feature>
<dbReference type="PROSITE" id="PS51892">
    <property type="entry name" value="SUBTILASE"/>
    <property type="match status" value="1"/>
</dbReference>